<feature type="domain" description="Transposase IS116/IS110/IS902 C-terminal" evidence="3">
    <location>
        <begin position="204"/>
        <end position="289"/>
    </location>
</feature>
<dbReference type="PANTHER" id="PTHR33055:SF3">
    <property type="entry name" value="PUTATIVE TRANSPOSASE FOR IS117-RELATED"/>
    <property type="match status" value="1"/>
</dbReference>
<dbReference type="PANTHER" id="PTHR33055">
    <property type="entry name" value="TRANSPOSASE FOR INSERTION SEQUENCE ELEMENT IS1111A"/>
    <property type="match status" value="1"/>
</dbReference>
<feature type="domain" description="Transposase IS110-like N-terminal" evidence="2">
    <location>
        <begin position="7"/>
        <end position="152"/>
    </location>
</feature>
<accession>A0A1H4EBM1</accession>
<reference evidence="4 5" key="1">
    <citation type="submission" date="2016-10" db="EMBL/GenBank/DDBJ databases">
        <authorList>
            <person name="de Groot N.N."/>
        </authorList>
    </citation>
    <scope>NUCLEOTIDE SEQUENCE [LARGE SCALE GENOMIC DNA]</scope>
    <source>
        <strain evidence="4 5">DSM 23581</strain>
    </source>
</reference>
<name>A0A1H4EBM1_9FLAO</name>
<dbReference type="GO" id="GO:0003677">
    <property type="term" value="F:DNA binding"/>
    <property type="evidence" value="ECO:0007669"/>
    <property type="project" value="InterPro"/>
</dbReference>
<protein>
    <submittedName>
        <fullName evidence="4">Transposase</fullName>
    </submittedName>
</protein>
<evidence type="ECO:0000313" key="4">
    <source>
        <dbReference type="EMBL" id="SEA81990.1"/>
    </source>
</evidence>
<dbReference type="STRING" id="908615.SAMN05421540_1401"/>
<dbReference type="NCBIfam" id="NF033542">
    <property type="entry name" value="transpos_IS110"/>
    <property type="match status" value="1"/>
</dbReference>
<feature type="coiled-coil region" evidence="1">
    <location>
        <begin position="167"/>
        <end position="201"/>
    </location>
</feature>
<keyword evidence="5" id="KW-1185">Reference proteome</keyword>
<dbReference type="RefSeq" id="WP_093246188.1">
    <property type="nucleotide sequence ID" value="NZ_FNQF01000040.1"/>
</dbReference>
<dbReference type="GO" id="GO:0004803">
    <property type="term" value="F:transposase activity"/>
    <property type="evidence" value="ECO:0007669"/>
    <property type="project" value="InterPro"/>
</dbReference>
<dbReference type="InterPro" id="IPR047650">
    <property type="entry name" value="Transpos_IS110"/>
</dbReference>
<dbReference type="EMBL" id="FNQF01000040">
    <property type="protein sequence ID" value="SEA81990.1"/>
    <property type="molecule type" value="Genomic_DNA"/>
</dbReference>
<organism evidence="4 5">
    <name type="scientific">Psychroflexus halocasei</name>
    <dbReference type="NCBI Taxonomy" id="908615"/>
    <lineage>
        <taxon>Bacteria</taxon>
        <taxon>Pseudomonadati</taxon>
        <taxon>Bacteroidota</taxon>
        <taxon>Flavobacteriia</taxon>
        <taxon>Flavobacteriales</taxon>
        <taxon>Flavobacteriaceae</taxon>
        <taxon>Psychroflexus</taxon>
    </lineage>
</organism>
<evidence type="ECO:0000313" key="5">
    <source>
        <dbReference type="Proteomes" id="UP000198820"/>
    </source>
</evidence>
<keyword evidence="1" id="KW-0175">Coiled coil</keyword>
<gene>
    <name evidence="4" type="ORF">SAMN05421540_1401</name>
</gene>
<dbReference type="InterPro" id="IPR003346">
    <property type="entry name" value="Transposase_20"/>
</dbReference>
<evidence type="ECO:0000259" key="3">
    <source>
        <dbReference type="Pfam" id="PF02371"/>
    </source>
</evidence>
<evidence type="ECO:0000259" key="2">
    <source>
        <dbReference type="Pfam" id="PF01548"/>
    </source>
</evidence>
<dbReference type="Proteomes" id="UP000198820">
    <property type="component" value="Unassembled WGS sequence"/>
</dbReference>
<proteinExistence type="predicted"/>
<dbReference type="GO" id="GO:0006313">
    <property type="term" value="P:DNA transposition"/>
    <property type="evidence" value="ECO:0007669"/>
    <property type="project" value="InterPro"/>
</dbReference>
<dbReference type="InterPro" id="IPR002525">
    <property type="entry name" value="Transp_IS110-like_N"/>
</dbReference>
<evidence type="ECO:0000256" key="1">
    <source>
        <dbReference type="SAM" id="Coils"/>
    </source>
</evidence>
<dbReference type="AlphaFoldDB" id="A0A1H4EBM1"/>
<sequence>METKETIGIDVSKKTLDVHIHNKKMHRVFENCPKDIAKMIKWALKNTDFDREEMIFTFEHTGLYSLQLSATLSELGMRYVAIPGLEIKRSLGLSRGKDDKVDAAKIALYAYRLREELESCQLPSEDLQSLKRLLSLRDRLVKQRAGYKASLKEEKRVLKQKDNKILLNAQEEMIGHFSKKIKKVEKEMDRIIKENRELDKIYGLVTSIKGVGPQTALYMIAYTQGFTKFENWRKFASYCGTAPFPNSSGTSIRGKTKVSHLANKKIKSLLDQCSKTALQHNPEIRQYYRRRVDEQGKNEMSTINVIRNKLLARIFAVVKRRTPYVDTLKYAA</sequence>
<dbReference type="Pfam" id="PF02371">
    <property type="entry name" value="Transposase_20"/>
    <property type="match status" value="1"/>
</dbReference>
<dbReference type="Pfam" id="PF01548">
    <property type="entry name" value="DEDD_Tnp_IS110"/>
    <property type="match status" value="1"/>
</dbReference>